<name>A0A1F6VD47_9PROT</name>
<evidence type="ECO:0000313" key="4">
    <source>
        <dbReference type="Proteomes" id="UP000179076"/>
    </source>
</evidence>
<dbReference type="AlphaFoldDB" id="A0A1F6VD47"/>
<accession>A0A1F6VD47</accession>
<dbReference type="EMBL" id="MFSP01000056">
    <property type="protein sequence ID" value="OGI67577.1"/>
    <property type="molecule type" value="Genomic_DNA"/>
</dbReference>
<evidence type="ECO:0000256" key="1">
    <source>
        <dbReference type="SAM" id="MobiDB-lite"/>
    </source>
</evidence>
<feature type="region of interest" description="Disordered" evidence="1">
    <location>
        <begin position="86"/>
        <end position="112"/>
    </location>
</feature>
<feature type="compositionally biased region" description="Basic residues" evidence="1">
    <location>
        <begin position="95"/>
        <end position="104"/>
    </location>
</feature>
<evidence type="ECO:0000259" key="2">
    <source>
        <dbReference type="PROSITE" id="PS50943"/>
    </source>
</evidence>
<dbReference type="Proteomes" id="UP000179076">
    <property type="component" value="Unassembled WGS sequence"/>
</dbReference>
<dbReference type="GO" id="GO:0003677">
    <property type="term" value="F:DNA binding"/>
    <property type="evidence" value="ECO:0007669"/>
    <property type="project" value="InterPro"/>
</dbReference>
<dbReference type="SMART" id="SM00530">
    <property type="entry name" value="HTH_XRE"/>
    <property type="match status" value="1"/>
</dbReference>
<gene>
    <name evidence="3" type="ORF">A2W18_07900</name>
</gene>
<dbReference type="CDD" id="cd00093">
    <property type="entry name" value="HTH_XRE"/>
    <property type="match status" value="1"/>
</dbReference>
<sequence length="112" mass="12310">MGIKKARPAQTAERTKELGYRVRLARTRRGMSIAEVAAKAGINRNTLNALELGKPGVALGAYVTVLWVLGLDKTLDAVAHPDADIHGKTLEASRRPARVRKSQQKSKNEYDF</sequence>
<feature type="domain" description="HTH cro/C1-type" evidence="2">
    <location>
        <begin position="22"/>
        <end position="54"/>
    </location>
</feature>
<reference evidence="3 4" key="1">
    <citation type="journal article" date="2016" name="Nat. Commun.">
        <title>Thousands of microbial genomes shed light on interconnected biogeochemical processes in an aquifer system.</title>
        <authorList>
            <person name="Anantharaman K."/>
            <person name="Brown C.T."/>
            <person name="Hug L.A."/>
            <person name="Sharon I."/>
            <person name="Castelle C.J."/>
            <person name="Probst A.J."/>
            <person name="Thomas B.C."/>
            <person name="Singh A."/>
            <person name="Wilkins M.J."/>
            <person name="Karaoz U."/>
            <person name="Brodie E.L."/>
            <person name="Williams K.H."/>
            <person name="Hubbard S.S."/>
            <person name="Banfield J.F."/>
        </authorList>
    </citation>
    <scope>NUCLEOTIDE SEQUENCE [LARGE SCALE GENOMIC DNA]</scope>
</reference>
<dbReference type="Pfam" id="PF13560">
    <property type="entry name" value="HTH_31"/>
    <property type="match status" value="1"/>
</dbReference>
<protein>
    <recommendedName>
        <fullName evidence="2">HTH cro/C1-type domain-containing protein</fullName>
    </recommendedName>
</protein>
<comment type="caution">
    <text evidence="3">The sequence shown here is derived from an EMBL/GenBank/DDBJ whole genome shotgun (WGS) entry which is preliminary data.</text>
</comment>
<dbReference type="InterPro" id="IPR010982">
    <property type="entry name" value="Lambda_DNA-bd_dom_sf"/>
</dbReference>
<evidence type="ECO:0000313" key="3">
    <source>
        <dbReference type="EMBL" id="OGI67577.1"/>
    </source>
</evidence>
<dbReference type="SUPFAM" id="SSF47413">
    <property type="entry name" value="lambda repressor-like DNA-binding domains"/>
    <property type="match status" value="1"/>
</dbReference>
<organism evidence="3 4">
    <name type="scientific">Candidatus Muproteobacteria bacterium RBG_16_60_9</name>
    <dbReference type="NCBI Taxonomy" id="1817755"/>
    <lineage>
        <taxon>Bacteria</taxon>
        <taxon>Pseudomonadati</taxon>
        <taxon>Pseudomonadota</taxon>
        <taxon>Candidatus Muproteobacteria</taxon>
    </lineage>
</organism>
<dbReference type="Gene3D" id="1.10.260.40">
    <property type="entry name" value="lambda repressor-like DNA-binding domains"/>
    <property type="match status" value="1"/>
</dbReference>
<proteinExistence type="predicted"/>
<dbReference type="InterPro" id="IPR001387">
    <property type="entry name" value="Cro/C1-type_HTH"/>
</dbReference>
<dbReference type="PROSITE" id="PS50943">
    <property type="entry name" value="HTH_CROC1"/>
    <property type="match status" value="1"/>
</dbReference>